<dbReference type="VEuPathDB" id="FungiDB:FUN_010506"/>
<dbReference type="AlphaFoldDB" id="A0A2N0RYA9"/>
<organism evidence="1 2">
    <name type="scientific">Rhizophagus irregularis</name>
    <dbReference type="NCBI Taxonomy" id="588596"/>
    <lineage>
        <taxon>Eukaryota</taxon>
        <taxon>Fungi</taxon>
        <taxon>Fungi incertae sedis</taxon>
        <taxon>Mucoromycota</taxon>
        <taxon>Glomeromycotina</taxon>
        <taxon>Glomeromycetes</taxon>
        <taxon>Glomerales</taxon>
        <taxon>Glomeraceae</taxon>
        <taxon>Rhizophagus</taxon>
    </lineage>
</organism>
<proteinExistence type="predicted"/>
<accession>A0A2N0RYA9</accession>
<dbReference type="VEuPathDB" id="FungiDB:RhiirFUN_000968"/>
<gene>
    <name evidence="1" type="ORF">RhiirA1_457395</name>
</gene>
<dbReference type="VEuPathDB" id="FungiDB:RhiirA1_457395"/>
<comment type="caution">
    <text evidence="1">The sequence shown here is derived from an EMBL/GenBank/DDBJ whole genome shotgun (WGS) entry which is preliminary data.</text>
</comment>
<protein>
    <submittedName>
        <fullName evidence="1">Uncharacterized protein</fullName>
    </submittedName>
</protein>
<evidence type="ECO:0000313" key="2">
    <source>
        <dbReference type="Proteomes" id="UP000232688"/>
    </source>
</evidence>
<name>A0A2N0RYA9_9GLOM</name>
<evidence type="ECO:0000313" key="1">
    <source>
        <dbReference type="EMBL" id="PKC68279.1"/>
    </source>
</evidence>
<sequence>MELHKNLVEEEQCIKVFVQKFSKAIPKGKTAISKTSEQGTAMDNCESKWCGDFSQHGVRRPSYFLFNKLWSSSENLNDSRTTNKLSIQTFKPTGKLDSTPRGRRWSFSGSFYSFNNFFQIGTSETLPKSEESLIWGIIDWYPRNQSRVIADTTGVRQKEPAHFAMRREWKFIEEDGTMGLWQLHQSERVAENSNNINKKTRSKGTMPELSGDNETQYNKNLLSLRNLLKNKYPFHKETNKENLYDDEINMFVKIYNVIDARPILAYDEAIFWLKDLNDVIYVWFRNDEIMICAGCNLKEAMNNFIFRQEKLYYVEEDTHHLISVKEVEDKAINCYKEGKKTAIVVSEESLEPLKKVKEASKKGGEIFKESEKFKQVSIKAIKIVLYFKSSLHKYFIGQLRTLQKESYGKYVQIAIGNDTRWNSHYECFRTLIKSKGALRTLGQNLNLPRINISSKF</sequence>
<reference evidence="1 2" key="2">
    <citation type="submission" date="2017-10" db="EMBL/GenBank/DDBJ databases">
        <title>Genome analyses suggest a sexual origin of heterokaryosis in a supposedly ancient asexual fungus.</title>
        <authorList>
            <person name="Corradi N."/>
            <person name="Sedzielewska K."/>
            <person name="Noel J."/>
            <person name="Charron P."/>
            <person name="Farinelli L."/>
            <person name="Marton T."/>
            <person name="Kruger M."/>
            <person name="Pelin A."/>
            <person name="Brachmann A."/>
            <person name="Corradi N."/>
        </authorList>
    </citation>
    <scope>NUCLEOTIDE SEQUENCE [LARGE SCALE GENOMIC DNA]</scope>
    <source>
        <strain evidence="1 2">A1</strain>
    </source>
</reference>
<reference evidence="1 2" key="1">
    <citation type="submission" date="2017-10" db="EMBL/GenBank/DDBJ databases">
        <title>Extensive intraspecific genome diversity in a model arbuscular mycorrhizal fungus.</title>
        <authorList>
            <person name="Chen E.C.H."/>
            <person name="Morin E."/>
            <person name="Baudet D."/>
            <person name="Noel J."/>
            <person name="Ndikumana S."/>
            <person name="Charron P."/>
            <person name="St-Onge C."/>
            <person name="Giorgi J."/>
            <person name="Grigoriev I.V."/>
            <person name="Roux C."/>
            <person name="Martin F.M."/>
            <person name="Corradi N."/>
        </authorList>
    </citation>
    <scope>NUCLEOTIDE SEQUENCE [LARGE SCALE GENOMIC DNA]</scope>
    <source>
        <strain evidence="1 2">A1</strain>
    </source>
</reference>
<dbReference type="Proteomes" id="UP000232688">
    <property type="component" value="Unassembled WGS sequence"/>
</dbReference>
<dbReference type="EMBL" id="LLXH01000340">
    <property type="protein sequence ID" value="PKC68279.1"/>
    <property type="molecule type" value="Genomic_DNA"/>
</dbReference>